<dbReference type="GO" id="GO:0008270">
    <property type="term" value="F:zinc ion binding"/>
    <property type="evidence" value="ECO:0007669"/>
    <property type="project" value="UniProtKB-KW"/>
</dbReference>
<dbReference type="GO" id="GO:0003998">
    <property type="term" value="F:acylphosphatase activity"/>
    <property type="evidence" value="ECO:0007669"/>
    <property type="project" value="UniProtKB-EC"/>
</dbReference>
<dbReference type="PROSITE" id="PS00150">
    <property type="entry name" value="ACYLPHOSPHATASE_1"/>
    <property type="match status" value="1"/>
</dbReference>
<evidence type="ECO:0000259" key="10">
    <source>
        <dbReference type="PROSITE" id="PS51160"/>
    </source>
</evidence>
<evidence type="ECO:0000256" key="2">
    <source>
        <dbReference type="ARBA" id="ARBA00008097"/>
    </source>
</evidence>
<dbReference type="SUPFAM" id="SSF55821">
    <property type="entry name" value="YrdC/RibB"/>
    <property type="match status" value="1"/>
</dbReference>
<dbReference type="GO" id="GO:0016874">
    <property type="term" value="F:ligase activity"/>
    <property type="evidence" value="ECO:0007669"/>
    <property type="project" value="UniProtKB-UniRule"/>
</dbReference>
<keyword evidence="4" id="KW-0479">Metal-binding</keyword>
<protein>
    <recommendedName>
        <fullName evidence="8">Carbamoyltransferase HypF</fullName>
        <ecNumber evidence="8">6.2.-.-</ecNumber>
    </recommendedName>
</protein>
<dbReference type="InterPro" id="IPR036046">
    <property type="entry name" value="Acylphosphatase-like_dom_sf"/>
</dbReference>
<dbReference type="GO" id="GO:0016743">
    <property type="term" value="F:carboxyl- or carbamoyltransferase activity"/>
    <property type="evidence" value="ECO:0007669"/>
    <property type="project" value="UniProtKB-UniRule"/>
</dbReference>
<evidence type="ECO:0000256" key="1">
    <source>
        <dbReference type="ARBA" id="ARBA00004711"/>
    </source>
</evidence>
<gene>
    <name evidence="12" type="primary">hypF</name>
    <name evidence="12" type="ORF">C4900_03200</name>
</gene>
<sequence>MDPRPRQDRYDGDNIRHWRVRVRGRVQGVGFRPFIYCRATELALAGWIRNDASGVVMEIQGPLPALDRFVSALSADAPPLARVERVDIEEQEVAAGLHGFAIRQSVGGRIDTAIPMDAATCGACLSEIFDTGDRRYRYPFINCSHCGPRYSIVTALPYDRHNTAMAPFALCEECRTEYEGPTDRRFHAEPVACAACGPRLALWDANGQEQAVGDVIAAAWSLMREGAIVAVKGIGGFHLMCDARNAATVAALRRRKGRLDKPFALLALNAGSLRHVAHVGGGERHALEGADRPIVLLRKAADCDGQLAGIADGLDRIGVMLAYTPIHYLLFHEAAGRPSGTQWLRGVEETLFVCTSANPGSEPLVTGNEEALARLSGLADAFVVHDRAIVSRCDDGVVRADGSGAVWMRRGRGQTPSSIRLRISGPAVLAVGAMLKNTICVTRGDEAFVSPHVGDLGNRRAYEAFEDTMASLTGLLGVDPQCVTHDRHPDYPSTLYAERLAAERGIVRIAVQHHHAHIAAVLAEHGLPGPALGVALDGVGYGTGGEMWGGELLSVQGAHFTRLGRMAPLPLPGGDRAAREPWRMAASVLHLLGRGAEIRHRFHDPATSVVARMLERRINAPLSTGAGRLFDAAAALLGVCEYASYEGQAAMMLEGLAARFGPLKPLEAGYTITGDGELSLLPTLDFLRTCPDPAGGAALFHATLAAGLAAWVGRAVEQTGLRQVALSGGCFANGILRQHVRLALEAQGVSVYGATQVPPNDGGLSLGQAWVALHTMQEGA</sequence>
<dbReference type="Pfam" id="PF22521">
    <property type="entry name" value="HypF_C_2"/>
    <property type="match status" value="1"/>
</dbReference>
<dbReference type="UniPathway" id="UPA00335"/>
<dbReference type="InterPro" id="IPR055128">
    <property type="entry name" value="HypF_C_2"/>
</dbReference>
<evidence type="ECO:0000256" key="4">
    <source>
        <dbReference type="ARBA" id="ARBA00022723"/>
    </source>
</evidence>
<accession>A0A368HM44</accession>
<dbReference type="PANTHER" id="PTHR42959:SF1">
    <property type="entry name" value="CARBAMOYLTRANSFERASE HYPF"/>
    <property type="match status" value="1"/>
</dbReference>
<dbReference type="Pfam" id="PF01300">
    <property type="entry name" value="Sua5_yciO_yrdC"/>
    <property type="match status" value="1"/>
</dbReference>
<name>A0A368HM44_9GAMM</name>
<reference evidence="12 13" key="1">
    <citation type="submission" date="2018-02" db="EMBL/GenBank/DDBJ databases">
        <title>Insights into the biology of acidophilic members of the Acidiferrobacteraceae family derived from comparative genomic analyses.</title>
        <authorList>
            <person name="Issotta F."/>
            <person name="Thyssen C."/>
            <person name="Mena C."/>
            <person name="Moya A."/>
            <person name="Bellenberg S."/>
            <person name="Sproer C."/>
            <person name="Covarrubias P.C."/>
            <person name="Sand W."/>
            <person name="Quatrini R."/>
            <person name="Vera M."/>
        </authorList>
    </citation>
    <scope>NUCLEOTIDE SEQUENCE [LARGE SCALE GENOMIC DNA]</scope>
    <source>
        <strain evidence="13">m-1</strain>
    </source>
</reference>
<evidence type="ECO:0000256" key="6">
    <source>
        <dbReference type="ARBA" id="ARBA00022833"/>
    </source>
</evidence>
<keyword evidence="12" id="KW-0808">Transferase</keyword>
<dbReference type="InterPro" id="IPR017968">
    <property type="entry name" value="Acylphosphatase_CS"/>
</dbReference>
<dbReference type="SUPFAM" id="SSF54975">
    <property type="entry name" value="Acylphosphatase/BLUF domain-like"/>
    <property type="match status" value="1"/>
</dbReference>
<comment type="caution">
    <text evidence="12">The sequence shown here is derived from an EMBL/GenBank/DDBJ whole genome shotgun (WGS) entry which is preliminary data.</text>
</comment>
<dbReference type="Gene3D" id="3.90.870.50">
    <property type="match status" value="1"/>
</dbReference>
<evidence type="ECO:0000313" key="12">
    <source>
        <dbReference type="EMBL" id="RCN59508.1"/>
    </source>
</evidence>
<feature type="active site" evidence="9">
    <location>
        <position position="32"/>
    </location>
</feature>
<feature type="domain" description="YrdC-like" evidence="11">
    <location>
        <begin position="213"/>
        <end position="413"/>
    </location>
</feature>
<dbReference type="EMBL" id="PSYR01000001">
    <property type="protein sequence ID" value="RCN59508.1"/>
    <property type="molecule type" value="Genomic_DNA"/>
</dbReference>
<evidence type="ECO:0000313" key="13">
    <source>
        <dbReference type="Proteomes" id="UP000253250"/>
    </source>
</evidence>
<dbReference type="Pfam" id="PF00708">
    <property type="entry name" value="Acylphosphatase"/>
    <property type="match status" value="1"/>
</dbReference>
<keyword evidence="6" id="KW-0862">Zinc</keyword>
<dbReference type="Pfam" id="PF17788">
    <property type="entry name" value="HypF_C"/>
    <property type="match status" value="1"/>
</dbReference>
<evidence type="ECO:0000256" key="5">
    <source>
        <dbReference type="ARBA" id="ARBA00022771"/>
    </source>
</evidence>
<dbReference type="NCBIfam" id="TIGR00143">
    <property type="entry name" value="hypF"/>
    <property type="match status" value="1"/>
</dbReference>
<evidence type="ECO:0000256" key="7">
    <source>
        <dbReference type="ARBA" id="ARBA00048220"/>
    </source>
</evidence>
<comment type="function">
    <text evidence="8">Involved in the maturation of [NiFe] hydrogenases. Along with HypE, it catalyzes the synthesis of the CN ligands of the active site iron of [NiFe]-hydrogenases. HypF functions as a carbamoyl transferase using carbamoylphosphate as a substrate and transferring the carboxamido moiety in an ATP-dependent reaction to the thiolate of the C-terminal cysteine of HypE yielding a protein-S-carboxamide.</text>
</comment>
<evidence type="ECO:0000256" key="8">
    <source>
        <dbReference type="PIRNR" id="PIRNR006256"/>
    </source>
</evidence>
<dbReference type="Pfam" id="PF07503">
    <property type="entry name" value="zf-HYPF"/>
    <property type="match status" value="2"/>
</dbReference>
<dbReference type="AlphaFoldDB" id="A0A368HM44"/>
<evidence type="ECO:0000259" key="11">
    <source>
        <dbReference type="PROSITE" id="PS51163"/>
    </source>
</evidence>
<comment type="similarity">
    <text evidence="2 8">Belongs to the carbamoyltransferase HypF family.</text>
</comment>
<dbReference type="PIRSF" id="PIRSF006256">
    <property type="entry name" value="CMPcnvr_hdrg_mat"/>
    <property type="match status" value="1"/>
</dbReference>
<dbReference type="InterPro" id="IPR001792">
    <property type="entry name" value="Acylphosphatase-like_dom"/>
</dbReference>
<keyword evidence="3" id="KW-0436">Ligase</keyword>
<dbReference type="Gene3D" id="3.30.420.40">
    <property type="match status" value="1"/>
</dbReference>
<dbReference type="Gene3D" id="3.30.110.120">
    <property type="match status" value="1"/>
</dbReference>
<comment type="pathway">
    <text evidence="1 8">Protein modification; [NiFe] hydrogenase maturation.</text>
</comment>
<keyword evidence="9" id="KW-0378">Hydrolase</keyword>
<organism evidence="12 13">
    <name type="scientific">Acidiferrobacter thiooxydans</name>
    <dbReference type="NCBI Taxonomy" id="163359"/>
    <lineage>
        <taxon>Bacteria</taxon>
        <taxon>Pseudomonadati</taxon>
        <taxon>Pseudomonadota</taxon>
        <taxon>Gammaproteobacteria</taxon>
        <taxon>Acidiferrobacterales</taxon>
        <taxon>Acidiferrobacteraceae</taxon>
        <taxon>Acidiferrobacter</taxon>
    </lineage>
</organism>
<dbReference type="InterPro" id="IPR004421">
    <property type="entry name" value="Carbamoyltransferase_HypF"/>
</dbReference>
<keyword evidence="13" id="KW-1185">Reference proteome</keyword>
<comment type="catalytic activity">
    <reaction evidence="9">
        <text>an acyl phosphate + H2O = a carboxylate + phosphate + H(+)</text>
        <dbReference type="Rhea" id="RHEA:14965"/>
        <dbReference type="ChEBI" id="CHEBI:15377"/>
        <dbReference type="ChEBI" id="CHEBI:15378"/>
        <dbReference type="ChEBI" id="CHEBI:29067"/>
        <dbReference type="ChEBI" id="CHEBI:43474"/>
        <dbReference type="ChEBI" id="CHEBI:59918"/>
        <dbReference type="EC" id="3.6.1.7"/>
    </reaction>
</comment>
<evidence type="ECO:0000256" key="3">
    <source>
        <dbReference type="ARBA" id="ARBA00022598"/>
    </source>
</evidence>
<dbReference type="Proteomes" id="UP000253250">
    <property type="component" value="Unassembled WGS sequence"/>
</dbReference>
<dbReference type="InterPro" id="IPR041440">
    <property type="entry name" value="HypF_C"/>
</dbReference>
<dbReference type="InterPro" id="IPR051060">
    <property type="entry name" value="Carbamoyltrans_HypF-like"/>
</dbReference>
<proteinExistence type="inferred from homology"/>
<feature type="active site" evidence="9">
    <location>
        <position position="50"/>
    </location>
</feature>
<dbReference type="InterPro" id="IPR017945">
    <property type="entry name" value="DHBP_synth_RibB-like_a/b_dom"/>
</dbReference>
<dbReference type="PROSITE" id="PS51163">
    <property type="entry name" value="YRDC"/>
    <property type="match status" value="1"/>
</dbReference>
<dbReference type="Gene3D" id="3.30.420.360">
    <property type="match status" value="1"/>
</dbReference>
<dbReference type="EC" id="6.2.-.-" evidence="8"/>
<dbReference type="GO" id="GO:0003725">
    <property type="term" value="F:double-stranded RNA binding"/>
    <property type="evidence" value="ECO:0007669"/>
    <property type="project" value="InterPro"/>
</dbReference>
<dbReference type="OrthoDB" id="9808093at2"/>
<feature type="domain" description="Acylphosphatase-like" evidence="10">
    <location>
        <begin position="17"/>
        <end position="104"/>
    </location>
</feature>
<dbReference type="InterPro" id="IPR011125">
    <property type="entry name" value="Znf_HypF"/>
</dbReference>
<keyword evidence="5" id="KW-0863">Zinc-finger</keyword>
<evidence type="ECO:0000256" key="9">
    <source>
        <dbReference type="PROSITE-ProRule" id="PRU00520"/>
    </source>
</evidence>
<dbReference type="InterPro" id="IPR006070">
    <property type="entry name" value="Sua5-like_dom"/>
</dbReference>
<dbReference type="GO" id="GO:0051604">
    <property type="term" value="P:protein maturation"/>
    <property type="evidence" value="ECO:0007669"/>
    <property type="project" value="TreeGrafter"/>
</dbReference>
<comment type="catalytic activity">
    <reaction evidence="7 8">
        <text>C-terminal L-cysteinyl-[HypE protein] + carbamoyl phosphate + ATP + H2O = C-terminal S-carboxamide-L-cysteinyl-[HypE protein] + AMP + phosphate + diphosphate + H(+)</text>
        <dbReference type="Rhea" id="RHEA:55636"/>
        <dbReference type="Rhea" id="RHEA-COMP:14247"/>
        <dbReference type="Rhea" id="RHEA-COMP:14392"/>
        <dbReference type="ChEBI" id="CHEBI:15377"/>
        <dbReference type="ChEBI" id="CHEBI:15378"/>
        <dbReference type="ChEBI" id="CHEBI:30616"/>
        <dbReference type="ChEBI" id="CHEBI:33019"/>
        <dbReference type="ChEBI" id="CHEBI:43474"/>
        <dbReference type="ChEBI" id="CHEBI:58228"/>
        <dbReference type="ChEBI" id="CHEBI:76913"/>
        <dbReference type="ChEBI" id="CHEBI:139126"/>
        <dbReference type="ChEBI" id="CHEBI:456215"/>
    </reaction>
</comment>
<dbReference type="PANTHER" id="PTHR42959">
    <property type="entry name" value="CARBAMOYLTRANSFERASE"/>
    <property type="match status" value="1"/>
</dbReference>
<dbReference type="PROSITE" id="PS51160">
    <property type="entry name" value="ACYLPHOSPHATASE_3"/>
    <property type="match status" value="1"/>
</dbReference>